<dbReference type="GO" id="GO:0016787">
    <property type="term" value="F:hydrolase activity"/>
    <property type="evidence" value="ECO:0007669"/>
    <property type="project" value="InterPro"/>
</dbReference>
<evidence type="ECO:0000313" key="2">
    <source>
        <dbReference type="EMBL" id="GGL91911.1"/>
    </source>
</evidence>
<name>A0A917WC84_9ACTN</name>
<keyword evidence="3" id="KW-1185">Reference proteome</keyword>
<dbReference type="InterPro" id="IPR029052">
    <property type="entry name" value="Metallo-depent_PP-like"/>
</dbReference>
<feature type="domain" description="Calcineurin-like phosphoesterase" evidence="1">
    <location>
        <begin position="89"/>
        <end position="263"/>
    </location>
</feature>
<dbReference type="RefSeq" id="WP_188940376.1">
    <property type="nucleotide sequence ID" value="NZ_BMNA01000002.1"/>
</dbReference>
<comment type="caution">
    <text evidence="2">The sequence shown here is derived from an EMBL/GenBank/DDBJ whole genome shotgun (WGS) entry which is preliminary data.</text>
</comment>
<proteinExistence type="predicted"/>
<protein>
    <submittedName>
        <fullName evidence="2">Metallophosphoesterase</fullName>
    </submittedName>
</protein>
<dbReference type="AlphaFoldDB" id="A0A917WC84"/>
<organism evidence="2 3">
    <name type="scientific">Nakamurella endophytica</name>
    <dbReference type="NCBI Taxonomy" id="1748367"/>
    <lineage>
        <taxon>Bacteria</taxon>
        <taxon>Bacillati</taxon>
        <taxon>Actinomycetota</taxon>
        <taxon>Actinomycetes</taxon>
        <taxon>Nakamurellales</taxon>
        <taxon>Nakamurellaceae</taxon>
        <taxon>Nakamurella</taxon>
    </lineage>
</organism>
<dbReference type="InterPro" id="IPR004843">
    <property type="entry name" value="Calcineurin-like_PHP"/>
</dbReference>
<accession>A0A917WC84</accession>
<gene>
    <name evidence="2" type="ORF">GCM10011594_09630</name>
</gene>
<evidence type="ECO:0000259" key="1">
    <source>
        <dbReference type="Pfam" id="PF00149"/>
    </source>
</evidence>
<dbReference type="SUPFAM" id="SSF56300">
    <property type="entry name" value="Metallo-dependent phosphatases"/>
    <property type="match status" value="1"/>
</dbReference>
<reference evidence="2" key="2">
    <citation type="submission" date="2020-09" db="EMBL/GenBank/DDBJ databases">
        <authorList>
            <person name="Sun Q."/>
            <person name="Zhou Y."/>
        </authorList>
    </citation>
    <scope>NUCLEOTIDE SEQUENCE</scope>
    <source>
        <strain evidence="2">CGMCC 4.7308</strain>
    </source>
</reference>
<dbReference type="Gene3D" id="3.60.21.10">
    <property type="match status" value="1"/>
</dbReference>
<dbReference type="Proteomes" id="UP000655208">
    <property type="component" value="Unassembled WGS sequence"/>
</dbReference>
<evidence type="ECO:0000313" key="3">
    <source>
        <dbReference type="Proteomes" id="UP000655208"/>
    </source>
</evidence>
<reference evidence="2" key="1">
    <citation type="journal article" date="2014" name="Int. J. Syst. Evol. Microbiol.">
        <title>Complete genome sequence of Corynebacterium casei LMG S-19264T (=DSM 44701T), isolated from a smear-ripened cheese.</title>
        <authorList>
            <consortium name="US DOE Joint Genome Institute (JGI-PGF)"/>
            <person name="Walter F."/>
            <person name="Albersmeier A."/>
            <person name="Kalinowski J."/>
            <person name="Ruckert C."/>
        </authorList>
    </citation>
    <scope>NUCLEOTIDE SEQUENCE</scope>
    <source>
        <strain evidence="2">CGMCC 4.7308</strain>
    </source>
</reference>
<dbReference type="EMBL" id="BMNA01000002">
    <property type="protein sequence ID" value="GGL91911.1"/>
    <property type="molecule type" value="Genomic_DNA"/>
</dbReference>
<dbReference type="Pfam" id="PF00149">
    <property type="entry name" value="Metallophos"/>
    <property type="match status" value="1"/>
</dbReference>
<sequence length="484" mass="53740">MSERTAPPTSSRVEDVAADRACSPGRFVDLLPRPLPRRQLSWANPVVLWKSRRQLVPWWLDGVDRRRSRILAGSSPADFDVDLQLGDHSFVVLGDPGEGDRSQYAVMSALATFAADTTFGVLCGDLQYPAGDVNDFVDLFYRPFDSYPGALYAVPGNHDWYDGLTGFLHHLCGRPAPQFDRARFVAEGGPALRDQPSQQQPVAQRTPYFRVRTRPLTLVCIESGIHNRVDEEQGRWLLRVSREPGPKVLITGGAPLIANGRREQCRISGAPEGYGDVHQVVVEPRHEYVAAIGGNTHNYQRYPVRTAGRTIQFVVAGGGGAFLHATHTVGRVEPAQADGVNEERFRCFPLRRDSLAAFSRVLAHRLRILSRGRLRPLSTDQAAHALARRHGVAPLASRPVGPDRRGPLTGLAAYIVGHLGGRATQRLLAPVIAWRDPPFFKNFLRIDVNGERLRCRCYGVTGCREYDDVPMVEDEWVMSLAPRD</sequence>